<feature type="non-terminal residue" evidence="2">
    <location>
        <position position="314"/>
    </location>
</feature>
<dbReference type="Proteomes" id="UP001529510">
    <property type="component" value="Unassembled WGS sequence"/>
</dbReference>
<proteinExistence type="predicted"/>
<protein>
    <submittedName>
        <fullName evidence="2">Uncharacterized protein</fullName>
    </submittedName>
</protein>
<feature type="region of interest" description="Disordered" evidence="1">
    <location>
        <begin position="110"/>
        <end position="173"/>
    </location>
</feature>
<organism evidence="2 3">
    <name type="scientific">Cirrhinus mrigala</name>
    <name type="common">Mrigala</name>
    <dbReference type="NCBI Taxonomy" id="683832"/>
    <lineage>
        <taxon>Eukaryota</taxon>
        <taxon>Metazoa</taxon>
        <taxon>Chordata</taxon>
        <taxon>Craniata</taxon>
        <taxon>Vertebrata</taxon>
        <taxon>Euteleostomi</taxon>
        <taxon>Actinopterygii</taxon>
        <taxon>Neopterygii</taxon>
        <taxon>Teleostei</taxon>
        <taxon>Ostariophysi</taxon>
        <taxon>Cypriniformes</taxon>
        <taxon>Cyprinidae</taxon>
        <taxon>Labeoninae</taxon>
        <taxon>Labeonini</taxon>
        <taxon>Cirrhinus</taxon>
    </lineage>
</organism>
<accession>A0ABD0QP13</accession>
<dbReference type="PANTHER" id="PTHR13950:SF12">
    <property type="entry name" value="DMX-LIKE PROTEIN 1"/>
    <property type="match status" value="1"/>
</dbReference>
<dbReference type="InterPro" id="IPR052208">
    <property type="entry name" value="DmX-like/RAVE_component"/>
</dbReference>
<dbReference type="AlphaFoldDB" id="A0ABD0QP13"/>
<name>A0ABD0QP13_CIRMR</name>
<sequence>PDVFNFYTYLRTHPLLLRRHFGSSDKAKVGLTAEGRAVDSISLTERRLFFTAAYAHLQAGCPMLALEVLSKMPKVVKRSRPCENPSVSLSEHKDRASALDWSQPVLNGLESAEDSHQPSLTLQDEPLELKWDSDKDESDEEESGLAMKTIHPEKDDGAPEVTSTPSDRVADDSPALTEDILAAQLKFSSCLKILTTELRTLSTGYELDGGKLRHQLCHWLERAVAALQRCCGYNPFLQHLPEGISADLSQVEDLEEQGAAEQARELQRRRRLWLKRNQPLLRIFLSYCSLHGSHGGGLASVRMELILLLQESQQ</sequence>
<dbReference type="EMBL" id="JAMKFB020000008">
    <property type="protein sequence ID" value="KAL0187480.1"/>
    <property type="molecule type" value="Genomic_DNA"/>
</dbReference>
<evidence type="ECO:0000313" key="2">
    <source>
        <dbReference type="EMBL" id="KAL0187480.1"/>
    </source>
</evidence>
<reference evidence="2 3" key="1">
    <citation type="submission" date="2024-05" db="EMBL/GenBank/DDBJ databases">
        <title>Genome sequencing and assembly of Indian major carp, Cirrhinus mrigala (Hamilton, 1822).</title>
        <authorList>
            <person name="Mohindra V."/>
            <person name="Chowdhury L.M."/>
            <person name="Lal K."/>
            <person name="Jena J.K."/>
        </authorList>
    </citation>
    <scope>NUCLEOTIDE SEQUENCE [LARGE SCALE GENOMIC DNA]</scope>
    <source>
        <strain evidence="2">CM1030</strain>
        <tissue evidence="2">Blood</tissue>
    </source>
</reference>
<feature type="non-terminal residue" evidence="2">
    <location>
        <position position="1"/>
    </location>
</feature>
<keyword evidence="3" id="KW-1185">Reference proteome</keyword>
<feature type="compositionally biased region" description="Acidic residues" evidence="1">
    <location>
        <begin position="134"/>
        <end position="143"/>
    </location>
</feature>
<gene>
    <name evidence="2" type="ORF">M9458_019150</name>
</gene>
<comment type="caution">
    <text evidence="2">The sequence shown here is derived from an EMBL/GenBank/DDBJ whole genome shotgun (WGS) entry which is preliminary data.</text>
</comment>
<dbReference type="PANTHER" id="PTHR13950">
    <property type="entry name" value="RABCONNECTIN-RELATED"/>
    <property type="match status" value="1"/>
</dbReference>
<evidence type="ECO:0000256" key="1">
    <source>
        <dbReference type="SAM" id="MobiDB-lite"/>
    </source>
</evidence>
<evidence type="ECO:0000313" key="3">
    <source>
        <dbReference type="Proteomes" id="UP001529510"/>
    </source>
</evidence>